<feature type="region of interest" description="Disordered" evidence="2">
    <location>
        <begin position="447"/>
        <end position="472"/>
    </location>
</feature>
<gene>
    <name evidence="3" type="ORF">SCF082_LOCUS26309</name>
</gene>
<reference evidence="3 4" key="1">
    <citation type="submission" date="2024-02" db="EMBL/GenBank/DDBJ databases">
        <authorList>
            <person name="Chen Y."/>
            <person name="Shah S."/>
            <person name="Dougan E. K."/>
            <person name="Thang M."/>
            <person name="Chan C."/>
        </authorList>
    </citation>
    <scope>NUCLEOTIDE SEQUENCE [LARGE SCALE GENOMIC DNA]</scope>
</reference>
<feature type="region of interest" description="Disordered" evidence="2">
    <location>
        <begin position="40"/>
        <end position="311"/>
    </location>
</feature>
<evidence type="ECO:0000256" key="2">
    <source>
        <dbReference type="SAM" id="MobiDB-lite"/>
    </source>
</evidence>
<keyword evidence="1" id="KW-0175">Coiled coil</keyword>
<proteinExistence type="predicted"/>
<name>A0ABP0M809_9DINO</name>
<feature type="compositionally biased region" description="Basic and acidic residues" evidence="2">
    <location>
        <begin position="456"/>
        <end position="465"/>
    </location>
</feature>
<feature type="compositionally biased region" description="Polar residues" evidence="2">
    <location>
        <begin position="236"/>
        <end position="256"/>
    </location>
</feature>
<keyword evidence="4" id="KW-1185">Reference proteome</keyword>
<feature type="compositionally biased region" description="Basic and acidic residues" evidence="2">
    <location>
        <begin position="196"/>
        <end position="205"/>
    </location>
</feature>
<feature type="non-terminal residue" evidence="3">
    <location>
        <position position="1"/>
    </location>
</feature>
<organism evidence="3 4">
    <name type="scientific">Durusdinium trenchii</name>
    <dbReference type="NCBI Taxonomy" id="1381693"/>
    <lineage>
        <taxon>Eukaryota</taxon>
        <taxon>Sar</taxon>
        <taxon>Alveolata</taxon>
        <taxon>Dinophyceae</taxon>
        <taxon>Suessiales</taxon>
        <taxon>Symbiodiniaceae</taxon>
        <taxon>Durusdinium</taxon>
    </lineage>
</organism>
<feature type="compositionally biased region" description="Acidic residues" evidence="2">
    <location>
        <begin position="56"/>
        <end position="120"/>
    </location>
</feature>
<evidence type="ECO:0000313" key="3">
    <source>
        <dbReference type="EMBL" id="CAK9046852.1"/>
    </source>
</evidence>
<feature type="compositionally biased region" description="Acidic residues" evidence="2">
    <location>
        <begin position="211"/>
        <end position="225"/>
    </location>
</feature>
<dbReference type="Proteomes" id="UP001642464">
    <property type="component" value="Unassembled WGS sequence"/>
</dbReference>
<sequence>ASNKAAANAQLSGGDDSAGDAARLEDAAAGGVVASAAAAVPGAMEVDEVVNMIASGDEEEEEQEEEEQQGQQEEDGEEEAASSESEESREDGEAYVEEEESSSDDNDGSEDSFDDDDDFDLPAPAKKRKSPEPAKTRGGRKGAAASKRRKQQAVPEEASPPPASRGRRKRNAGNPTAQRVSPRARGRGGKNAPIQVKEKEADKPEVVQVMDVDEDCEASDAQDDEAAGKDALATQVVPSSQNTDASVLSEKVQQVSIEDREEEEEKEMRQAGVEADAPQVHSVEEEQDDAEEDEDDDDDEEEDDDTGDPITKEARKAIASLDRNSRQVFKVFERGNRPFGMTALVQMLKSLTRLNISKAIDKLVELELVRTNEKKIFWLHQNIFSDTSEAALENAKTRKAKLQDKLDKPTQKLARLKDAVAKLKQQPVTKDLGKLVREVQESVSKLQAEHAAQAEVDSKARKDAENDPAAANDSERIKVGIDVLKEERKFYRAFWSQWRSTLTEMVKDLLEVAPKSMKLPKLFEDLGIDTDEAAGVSIRSISKK</sequence>
<dbReference type="EMBL" id="CAXAMM010019994">
    <property type="protein sequence ID" value="CAK9046852.1"/>
    <property type="molecule type" value="Genomic_DNA"/>
</dbReference>
<feature type="compositionally biased region" description="Polar residues" evidence="2">
    <location>
        <begin position="1"/>
        <end position="11"/>
    </location>
</feature>
<comment type="caution">
    <text evidence="3">The sequence shown here is derived from an EMBL/GenBank/DDBJ whole genome shotgun (WGS) entry which is preliminary data.</text>
</comment>
<feature type="coiled-coil region" evidence="1">
    <location>
        <begin position="385"/>
        <end position="426"/>
    </location>
</feature>
<evidence type="ECO:0000313" key="4">
    <source>
        <dbReference type="Proteomes" id="UP001642464"/>
    </source>
</evidence>
<feature type="region of interest" description="Disordered" evidence="2">
    <location>
        <begin position="1"/>
        <end position="20"/>
    </location>
</feature>
<protein>
    <submittedName>
        <fullName evidence="3">Homologous-pairing protein 2</fullName>
    </submittedName>
</protein>
<evidence type="ECO:0000256" key="1">
    <source>
        <dbReference type="SAM" id="Coils"/>
    </source>
</evidence>
<accession>A0ABP0M809</accession>
<feature type="compositionally biased region" description="Acidic residues" evidence="2">
    <location>
        <begin position="285"/>
        <end position="307"/>
    </location>
</feature>